<feature type="domain" description="TonB-dependent receptor plug" evidence="13">
    <location>
        <begin position="133"/>
        <end position="237"/>
    </location>
</feature>
<dbReference type="InterPro" id="IPR037066">
    <property type="entry name" value="Plug_dom_sf"/>
</dbReference>
<dbReference type="Gene3D" id="2.170.130.10">
    <property type="entry name" value="TonB-dependent receptor, plug domain"/>
    <property type="match status" value="1"/>
</dbReference>
<comment type="similarity">
    <text evidence="10 11">Belongs to the TonB-dependent receptor family.</text>
</comment>
<dbReference type="SUPFAM" id="SSF56935">
    <property type="entry name" value="Porins"/>
    <property type="match status" value="1"/>
</dbReference>
<keyword evidence="2 10" id="KW-0813">Transport</keyword>
<accession>A0A4V3XLU0</accession>
<evidence type="ECO:0000256" key="5">
    <source>
        <dbReference type="ARBA" id="ARBA00022729"/>
    </source>
</evidence>
<dbReference type="EMBL" id="SRSF01000001">
    <property type="protein sequence ID" value="THH42113.1"/>
    <property type="molecule type" value="Genomic_DNA"/>
</dbReference>
<name>A0A4V3XLU0_9BACT</name>
<evidence type="ECO:0000256" key="2">
    <source>
        <dbReference type="ARBA" id="ARBA00022448"/>
    </source>
</evidence>
<dbReference type="Gene3D" id="2.40.170.20">
    <property type="entry name" value="TonB-dependent receptor, beta-barrel domain"/>
    <property type="match status" value="1"/>
</dbReference>
<evidence type="ECO:0000313" key="15">
    <source>
        <dbReference type="Proteomes" id="UP000308528"/>
    </source>
</evidence>
<dbReference type="PANTHER" id="PTHR30069">
    <property type="entry name" value="TONB-DEPENDENT OUTER MEMBRANE RECEPTOR"/>
    <property type="match status" value="1"/>
</dbReference>
<keyword evidence="9 10" id="KW-0998">Cell outer membrane</keyword>
<dbReference type="Pfam" id="PF07715">
    <property type="entry name" value="Plug"/>
    <property type="match status" value="1"/>
</dbReference>
<evidence type="ECO:0000256" key="7">
    <source>
        <dbReference type="ARBA" id="ARBA00023136"/>
    </source>
</evidence>
<evidence type="ECO:0000256" key="8">
    <source>
        <dbReference type="ARBA" id="ARBA00023170"/>
    </source>
</evidence>
<evidence type="ECO:0000259" key="13">
    <source>
        <dbReference type="Pfam" id="PF07715"/>
    </source>
</evidence>
<evidence type="ECO:0000256" key="6">
    <source>
        <dbReference type="ARBA" id="ARBA00023077"/>
    </source>
</evidence>
<keyword evidence="7 10" id="KW-0472">Membrane</keyword>
<protein>
    <submittedName>
        <fullName evidence="14">TonB-dependent receptor</fullName>
    </submittedName>
</protein>
<dbReference type="InterPro" id="IPR000531">
    <property type="entry name" value="Beta-barrel_TonB"/>
</dbReference>
<dbReference type="InterPro" id="IPR039426">
    <property type="entry name" value="TonB-dep_rcpt-like"/>
</dbReference>
<evidence type="ECO:0000256" key="4">
    <source>
        <dbReference type="ARBA" id="ARBA00022692"/>
    </source>
</evidence>
<evidence type="ECO:0000256" key="10">
    <source>
        <dbReference type="PROSITE-ProRule" id="PRU01360"/>
    </source>
</evidence>
<evidence type="ECO:0000256" key="3">
    <source>
        <dbReference type="ARBA" id="ARBA00022452"/>
    </source>
</evidence>
<gene>
    <name evidence="14" type="ORF">E4021_03880</name>
</gene>
<keyword evidence="15" id="KW-1185">Reference proteome</keyword>
<keyword evidence="4 10" id="KW-0812">Transmembrane</keyword>
<evidence type="ECO:0000259" key="12">
    <source>
        <dbReference type="Pfam" id="PF00593"/>
    </source>
</evidence>
<dbReference type="Gene3D" id="2.60.40.1120">
    <property type="entry name" value="Carboxypeptidase-like, regulatory domain"/>
    <property type="match status" value="1"/>
</dbReference>
<feature type="domain" description="TonB-dependent receptor-like beta-barrel" evidence="12">
    <location>
        <begin position="276"/>
        <end position="706"/>
    </location>
</feature>
<sequence>MFHYSLLRRCAGSVFSRVAGLGGLLFLSLGLLGQGAELSGIVIGVDGSPLEGVSVRLADSDRGTWTEADGSFRFTGLSGGELSLRFSRIGYHPLDQSFSVAASNPTVTIVLEPRDAFLDEVVVSGTLKEVSRSSSPVPIEVYTARYFAANPAPNFFESLQQVNGVRPQLNCNVCNTGDIHINGLEGPYTMVLLDGMPIVSGLSTVYGLTGIPQGLIERMEVVKGPASTLYGSEAVGGLINIITRDPGSGPELVADAMVTSWGETNLDLGLNRRVGRGSRTLLGLNYFRYADPRDNNGDNFTDVTLQDRISVFNKWSFDRVEDRVFTLAARYLYEDRWGGELEYGPAYRGGNEVYGESIYTNRWESIGNYQLPVAGEAFFQFSLNGHYHDSAYGNTVYLGKQYIGFGQFTYRPVIDGNHDLLFGTAYRYTWYDDNTTATGAETGNAPAITSLPGAFVQDEIHLNRRNTLLLGLRFDHNNRHGAIFTPRLNYKWNDDDQSNVIRVSIGNGYRVANVFTEDHAALTGAREVIFAEELRPETSWNANLNYVRRIYDWSWGIVGFDGSLWYTRFGNRILPDYESNPNQIIYANLDGHAVSRGGSLNVDVNLTTGMLANLGVTIQEVYVNEGGERQRQLLTEGASAVWKITQPLSRGWTVDYTGNLYGPMRLPLLGELDNRPATSPWFSLQNLQVTKKWGESVEVYGGVKNLLNYTPPGNSIARPFDPFDRDVTFNSDGEVIATPGNPHALTFDPTYVFAPNQGIRLFAGVRYGLE</sequence>
<keyword evidence="5" id="KW-0732">Signal</keyword>
<evidence type="ECO:0000256" key="9">
    <source>
        <dbReference type="ARBA" id="ARBA00023237"/>
    </source>
</evidence>
<dbReference type="GO" id="GO:0044718">
    <property type="term" value="P:siderophore transmembrane transport"/>
    <property type="evidence" value="ECO:0007669"/>
    <property type="project" value="TreeGrafter"/>
</dbReference>
<dbReference type="PROSITE" id="PS52016">
    <property type="entry name" value="TONB_DEPENDENT_REC_3"/>
    <property type="match status" value="1"/>
</dbReference>
<keyword evidence="8 14" id="KW-0675">Receptor</keyword>
<comment type="subcellular location">
    <subcellularLocation>
        <location evidence="1 10">Cell outer membrane</location>
        <topology evidence="1 10">Multi-pass membrane protein</topology>
    </subcellularLocation>
</comment>
<dbReference type="AlphaFoldDB" id="A0A4V3XLU0"/>
<evidence type="ECO:0000256" key="11">
    <source>
        <dbReference type="RuleBase" id="RU003357"/>
    </source>
</evidence>
<comment type="caution">
    <text evidence="14">The sequence shown here is derived from an EMBL/GenBank/DDBJ whole genome shotgun (WGS) entry which is preliminary data.</text>
</comment>
<dbReference type="SUPFAM" id="SSF49464">
    <property type="entry name" value="Carboxypeptidase regulatory domain-like"/>
    <property type="match status" value="1"/>
</dbReference>
<dbReference type="OrthoDB" id="1109239at2"/>
<dbReference type="Proteomes" id="UP000308528">
    <property type="component" value="Unassembled WGS sequence"/>
</dbReference>
<keyword evidence="6 11" id="KW-0798">TonB box</keyword>
<dbReference type="InterPro" id="IPR036942">
    <property type="entry name" value="Beta-barrel_TonB_sf"/>
</dbReference>
<dbReference type="Pfam" id="PF00593">
    <property type="entry name" value="TonB_dep_Rec_b-barrel"/>
    <property type="match status" value="1"/>
</dbReference>
<evidence type="ECO:0000313" key="14">
    <source>
        <dbReference type="EMBL" id="THH42113.1"/>
    </source>
</evidence>
<organism evidence="14 15">
    <name type="scientific">Neolewinella litorea</name>
    <dbReference type="NCBI Taxonomy" id="2562452"/>
    <lineage>
        <taxon>Bacteria</taxon>
        <taxon>Pseudomonadati</taxon>
        <taxon>Bacteroidota</taxon>
        <taxon>Saprospiria</taxon>
        <taxon>Saprospirales</taxon>
        <taxon>Lewinellaceae</taxon>
        <taxon>Neolewinella</taxon>
    </lineage>
</organism>
<keyword evidence="3 10" id="KW-1134">Transmembrane beta strand</keyword>
<dbReference type="GO" id="GO:0015344">
    <property type="term" value="F:siderophore uptake transmembrane transporter activity"/>
    <property type="evidence" value="ECO:0007669"/>
    <property type="project" value="TreeGrafter"/>
</dbReference>
<dbReference type="InterPro" id="IPR012910">
    <property type="entry name" value="Plug_dom"/>
</dbReference>
<evidence type="ECO:0000256" key="1">
    <source>
        <dbReference type="ARBA" id="ARBA00004571"/>
    </source>
</evidence>
<reference evidence="14 15" key="1">
    <citation type="submission" date="2019-04" db="EMBL/GenBank/DDBJ databases">
        <title>Lewinella litorea sp. nov., isolated from a marine sand.</title>
        <authorList>
            <person name="Yoon J.-H."/>
        </authorList>
    </citation>
    <scope>NUCLEOTIDE SEQUENCE [LARGE SCALE GENOMIC DNA]</scope>
    <source>
        <strain evidence="14 15">HSMS-39</strain>
    </source>
</reference>
<dbReference type="Pfam" id="PF13715">
    <property type="entry name" value="CarbopepD_reg_2"/>
    <property type="match status" value="1"/>
</dbReference>
<dbReference type="GO" id="GO:0009279">
    <property type="term" value="C:cell outer membrane"/>
    <property type="evidence" value="ECO:0007669"/>
    <property type="project" value="UniProtKB-SubCell"/>
</dbReference>
<dbReference type="InterPro" id="IPR008969">
    <property type="entry name" value="CarboxyPept-like_regulatory"/>
</dbReference>
<dbReference type="PANTHER" id="PTHR30069:SF29">
    <property type="entry name" value="HEMOGLOBIN AND HEMOGLOBIN-HAPTOGLOBIN-BINDING PROTEIN 1-RELATED"/>
    <property type="match status" value="1"/>
</dbReference>
<dbReference type="RefSeq" id="WP_136457257.1">
    <property type="nucleotide sequence ID" value="NZ_SRSF01000001.1"/>
</dbReference>
<proteinExistence type="inferred from homology"/>